<dbReference type="EMBL" id="SRHU01000007">
    <property type="protein sequence ID" value="TFZ42917.1"/>
    <property type="molecule type" value="Genomic_DNA"/>
</dbReference>
<dbReference type="Proteomes" id="UP000296883">
    <property type="component" value="Plasmid punnamed2"/>
</dbReference>
<dbReference type="SUPFAM" id="SSF53335">
    <property type="entry name" value="S-adenosyl-L-methionine-dependent methyltransferases"/>
    <property type="match status" value="1"/>
</dbReference>
<dbReference type="Proteomes" id="UP000297725">
    <property type="component" value="Unassembled WGS sequence"/>
</dbReference>
<dbReference type="InterPro" id="IPR031339">
    <property type="entry name" value="DUF4942"/>
</dbReference>
<evidence type="ECO:0000313" key="3">
    <source>
        <dbReference type="EMBL" id="TFZ42917.1"/>
    </source>
</evidence>
<feature type="domain" description="DUF4942" evidence="1">
    <location>
        <begin position="276"/>
        <end position="478"/>
    </location>
</feature>
<reference evidence="3 5" key="1">
    <citation type="submission" date="2019-03" db="EMBL/GenBank/DDBJ databases">
        <title>Vagococcus sp. was isolated fron gut of Carduelis flavirostris.</title>
        <authorList>
            <person name="Ge Y."/>
        </authorList>
    </citation>
    <scope>NUCLEOTIDE SEQUENCE [LARGE SCALE GENOMIC DNA]</scope>
    <source>
        <strain evidence="3 5">CF-210</strain>
    </source>
</reference>
<proteinExistence type="predicted"/>
<dbReference type="InterPro" id="IPR029063">
    <property type="entry name" value="SAM-dependent_MTases_sf"/>
</dbReference>
<dbReference type="Pfam" id="PF13708">
    <property type="entry name" value="DUF4942"/>
    <property type="match status" value="1"/>
</dbReference>
<keyword evidence="2" id="KW-0614">Plasmid</keyword>
<dbReference type="EMBL" id="CP038867">
    <property type="protein sequence ID" value="QCA29702.1"/>
    <property type="molecule type" value="Genomic_DNA"/>
</dbReference>
<name>A0AAJ5EFI7_9ENTE</name>
<evidence type="ECO:0000313" key="4">
    <source>
        <dbReference type="Proteomes" id="UP000296883"/>
    </source>
</evidence>
<dbReference type="Gene3D" id="3.40.50.150">
    <property type="entry name" value="Vaccinia Virus protein VP39"/>
    <property type="match status" value="1"/>
</dbReference>
<accession>A0AAJ5EFI7</accession>
<sequence length="511" mass="59383">MFSTNFYPSPEKVARLLLEDLNLTDARVLEPSAGKGDLVDAIAKENSVKIDCIELNQDLQGVLHSKGNTVQADDFINYETYTEYDAIIMNPPFDNGAKHLLKAIRLAEKQISKPCNIRCILNAETIRNPHTFDRQTLLNLLNQYQATFSYHDDLFIDAERKTSVRTVIIKLTIDRVRTNVSDLYAKILNTVKNATLEENQKLEKSLSCFVKSNEINERVNSIKTLVYQYEAHVKLIKERFKADTALKYFESMLPSMSYCSKKSNLTQINDDIQSTRYTYWEQILQTDEFSKQLTEHGKQQLRKQMETSASMEINLVNIELLLMAVTQNSSSLCLESCLHFFKEITKYHQKEYSNNVHYYNGWKTNNAFKVNKKIIKPFDNYGRGMDASDMGLSYYNTVNPKPEFNHVRYSVREYILDLVKMLQLLKPSVSNEFIANGIGDFENETFRFKMFSKGTVHIWIKDQELLEYFNVLCGQHFNWLPSDDEIKQDDEAREIMAKEFKHYTKKLNIAG</sequence>
<dbReference type="CDD" id="cd02440">
    <property type="entry name" value="AdoMet_MTases"/>
    <property type="match status" value="1"/>
</dbReference>
<gene>
    <name evidence="3" type="ORF">E4031_01400</name>
    <name evidence="2" type="ORF">E4Z98_09965</name>
</gene>
<organism evidence="3 5">
    <name type="scientific">Vagococcus xieshaowenii</name>
    <dbReference type="NCBI Taxonomy" id="2562451"/>
    <lineage>
        <taxon>Bacteria</taxon>
        <taxon>Bacillati</taxon>
        <taxon>Bacillota</taxon>
        <taxon>Bacilli</taxon>
        <taxon>Lactobacillales</taxon>
        <taxon>Enterococcaceae</taxon>
        <taxon>Vagococcus</taxon>
    </lineage>
</organism>
<reference evidence="2 4" key="2">
    <citation type="submission" date="2019-04" db="EMBL/GenBank/DDBJ databases">
        <authorList>
            <person name="Ge Y."/>
        </authorList>
    </citation>
    <scope>NUCLEOTIDE SEQUENCE [LARGE SCALE GENOMIC DNA]</scope>
    <source>
        <strain evidence="2">CF-49</strain>
        <strain evidence="4">personal::cf-49</strain>
        <plasmid evidence="2 4">punnamed2</plasmid>
    </source>
</reference>
<evidence type="ECO:0000259" key="1">
    <source>
        <dbReference type="Pfam" id="PF13708"/>
    </source>
</evidence>
<dbReference type="RefSeq" id="WP_135253543.1">
    <property type="nucleotide sequence ID" value="NZ_CP038867.1"/>
</dbReference>
<keyword evidence="4" id="KW-1185">Reference proteome</keyword>
<dbReference type="AlphaFoldDB" id="A0AAJ5EFI7"/>
<protein>
    <submittedName>
        <fullName evidence="3">DUF4942 domain-containing protein</fullName>
    </submittedName>
</protein>
<evidence type="ECO:0000313" key="2">
    <source>
        <dbReference type="EMBL" id="QCA29702.1"/>
    </source>
</evidence>
<geneLocation type="plasmid" evidence="2 4">
    <name>punnamed2</name>
</geneLocation>
<evidence type="ECO:0000313" key="5">
    <source>
        <dbReference type="Proteomes" id="UP000297725"/>
    </source>
</evidence>